<feature type="compositionally biased region" description="Low complexity" evidence="1">
    <location>
        <begin position="75"/>
        <end position="88"/>
    </location>
</feature>
<dbReference type="EMBL" id="CADCUP010000093">
    <property type="protein sequence ID" value="CAA9387399.1"/>
    <property type="molecule type" value="Genomic_DNA"/>
</dbReference>
<evidence type="ECO:0000313" key="2">
    <source>
        <dbReference type="EMBL" id="CAA9387399.1"/>
    </source>
</evidence>
<feature type="compositionally biased region" description="Basic residues" evidence="1">
    <location>
        <begin position="97"/>
        <end position="110"/>
    </location>
</feature>
<evidence type="ECO:0000256" key="1">
    <source>
        <dbReference type="SAM" id="MobiDB-lite"/>
    </source>
</evidence>
<feature type="compositionally biased region" description="Basic and acidic residues" evidence="1">
    <location>
        <begin position="187"/>
        <end position="198"/>
    </location>
</feature>
<feature type="non-terminal residue" evidence="2">
    <location>
        <position position="1"/>
    </location>
</feature>
<feature type="compositionally biased region" description="Basic residues" evidence="1">
    <location>
        <begin position="27"/>
        <end position="48"/>
    </location>
</feature>
<accession>A0A6J4NGP2</accession>
<reference evidence="2" key="1">
    <citation type="submission" date="2020-02" db="EMBL/GenBank/DDBJ databases">
        <authorList>
            <person name="Meier V. D."/>
        </authorList>
    </citation>
    <scope>NUCLEOTIDE SEQUENCE</scope>
    <source>
        <strain evidence="2">AVDCRST_MAG06</strain>
    </source>
</reference>
<protein>
    <submittedName>
        <fullName evidence="2">Uncharacterized protein</fullName>
    </submittedName>
</protein>
<gene>
    <name evidence="2" type="ORF">AVDCRST_MAG06-1360</name>
</gene>
<feature type="compositionally biased region" description="Low complexity" evidence="1">
    <location>
        <begin position="160"/>
        <end position="175"/>
    </location>
</feature>
<proteinExistence type="predicted"/>
<feature type="compositionally biased region" description="Low complexity" evidence="1">
    <location>
        <begin position="292"/>
        <end position="306"/>
    </location>
</feature>
<feature type="non-terminal residue" evidence="2">
    <location>
        <position position="306"/>
    </location>
</feature>
<feature type="compositionally biased region" description="Basic residues" evidence="1">
    <location>
        <begin position="124"/>
        <end position="142"/>
    </location>
</feature>
<feature type="region of interest" description="Disordered" evidence="1">
    <location>
        <begin position="1"/>
        <end position="306"/>
    </location>
</feature>
<sequence length="306" mass="32987">DGPDDEPCRPRRGARRGPGAADGADRRARRRAALGRGVRRGRPGRRTQRSGGAAAALAGPCRTVGGPDAPPPRLRPAGLLGRRAGGRVARLRDVVPPRHHLVPGHLRRAAGRPGPGPGQGAAGHRARPRPRRPARHALRLRRPAGAAPLPARRLRPAPPDGALGPGRPHLPAGRRPGARGHRRRRRADGLRRPRDARGRSRPRPRLPARDLPGRGRRPPQRRGVRLRRRPRRRAAGGHDARHGDQAPVDGAGRGRRPGEGPARHRREPVGHRRRHGGRPVAAHPRLPRAARHAAAGAVRPPRLAAV</sequence>
<feature type="compositionally biased region" description="Basic residues" evidence="1">
    <location>
        <begin position="214"/>
        <end position="235"/>
    </location>
</feature>
<organism evidence="2">
    <name type="scientific">uncultured Nocardioides sp</name>
    <dbReference type="NCBI Taxonomy" id="198441"/>
    <lineage>
        <taxon>Bacteria</taxon>
        <taxon>Bacillati</taxon>
        <taxon>Actinomycetota</taxon>
        <taxon>Actinomycetes</taxon>
        <taxon>Propionibacteriales</taxon>
        <taxon>Nocardioidaceae</taxon>
        <taxon>Nocardioides</taxon>
        <taxon>environmental samples</taxon>
    </lineage>
</organism>
<dbReference type="AlphaFoldDB" id="A0A6J4NGP2"/>
<feature type="compositionally biased region" description="Basic residues" evidence="1">
    <location>
        <begin position="176"/>
        <end position="186"/>
    </location>
</feature>
<name>A0A6J4NGP2_9ACTN</name>
<feature type="compositionally biased region" description="Basic and acidic residues" evidence="1">
    <location>
        <begin position="256"/>
        <end position="270"/>
    </location>
</feature>